<dbReference type="InterPro" id="IPR019539">
    <property type="entry name" value="GalKase_N"/>
</dbReference>
<evidence type="ECO:0000259" key="6">
    <source>
        <dbReference type="Pfam" id="PF10509"/>
    </source>
</evidence>
<dbReference type="SUPFAM" id="SSF54211">
    <property type="entry name" value="Ribosomal protein S5 domain 2-like"/>
    <property type="match status" value="1"/>
</dbReference>
<keyword evidence="2" id="KW-0547">Nucleotide-binding</keyword>
<evidence type="ECO:0000256" key="3">
    <source>
        <dbReference type="ARBA" id="ARBA00022840"/>
    </source>
</evidence>
<dbReference type="InterPro" id="IPR036554">
    <property type="entry name" value="GHMP_kinase_C_sf"/>
</dbReference>
<dbReference type="PANTHER" id="PTHR10457">
    <property type="entry name" value="MEVALONATE KINASE/GALACTOKINASE"/>
    <property type="match status" value="1"/>
</dbReference>
<dbReference type="Gene3D" id="3.30.70.890">
    <property type="entry name" value="GHMP kinase, C-terminal domain"/>
    <property type="match status" value="1"/>
</dbReference>
<feature type="domain" description="GHMP kinase C-terminal" evidence="5">
    <location>
        <begin position="382"/>
        <end position="453"/>
    </location>
</feature>
<comment type="similarity">
    <text evidence="1">Belongs to the GHMP kinase family. GalK subfamily.</text>
</comment>
<dbReference type="Pfam" id="PF08544">
    <property type="entry name" value="GHMP_kinases_C"/>
    <property type="match status" value="1"/>
</dbReference>
<evidence type="ECO:0000259" key="4">
    <source>
        <dbReference type="Pfam" id="PF00288"/>
    </source>
</evidence>
<evidence type="ECO:0000259" key="5">
    <source>
        <dbReference type="Pfam" id="PF08544"/>
    </source>
</evidence>
<evidence type="ECO:0000313" key="7">
    <source>
        <dbReference type="EMBL" id="KOO33168.1"/>
    </source>
</evidence>
<organism evidence="7 8">
    <name type="scientific">Chrysochromulina tobinii</name>
    <dbReference type="NCBI Taxonomy" id="1460289"/>
    <lineage>
        <taxon>Eukaryota</taxon>
        <taxon>Haptista</taxon>
        <taxon>Haptophyta</taxon>
        <taxon>Prymnesiophyceae</taxon>
        <taxon>Prymnesiales</taxon>
        <taxon>Chrysochromulinaceae</taxon>
        <taxon>Chrysochromulina</taxon>
    </lineage>
</organism>
<dbReference type="InterPro" id="IPR014721">
    <property type="entry name" value="Ribsml_uS5_D2-typ_fold_subgr"/>
</dbReference>
<dbReference type="Pfam" id="PF10509">
    <property type="entry name" value="GalKase_gal_bdg"/>
    <property type="match status" value="1"/>
</dbReference>
<sequence length="480" mass="49533">MPGGALESRLVRLGLDASRASGFAAAAKRLIDAGISPSTRASAFWVPGRIEVAGKHTDYAGGRSLLCAANRGFAVVSAEREDAVCRIFATFELTCEQAEAEVRLDASASEPLPEGWALYPAVTARRLARNFGLRGGISLALSCDLAEASGMSSSSAVITLMFLALAARNKLGSSPELVRALPTAEQLAHYLGCIENGQDCGPSLPGDRGVGTFGGSEDHTAILLCGAGELRQYSFCPTRLEARVRMPPGLVFVLAVSGAVARKGAERLADYNNAALLAGWAATSAVEGGPDAERRADWAVRPTLAAVTRAAAARLQMPPAAPAVKQAVMDSIIPADNGTHPSGCEAGALARRFDQFHTESEVVVPGLARALGGGEAAGAVDTAAIGTLVDLSQKLTASHLRNTLPETEWLPETARSLGALGASAFGAGFGGSVWALVEVGKAQSFAAEWEAAYVSAFPDRASLARFFVMATPAPGACSVV</sequence>
<dbReference type="PRINTS" id="PR00473">
    <property type="entry name" value="GALCTOKINASE"/>
</dbReference>
<dbReference type="Gene3D" id="3.30.230.10">
    <property type="match status" value="1"/>
</dbReference>
<dbReference type="GO" id="GO:0005829">
    <property type="term" value="C:cytosol"/>
    <property type="evidence" value="ECO:0007669"/>
    <property type="project" value="TreeGrafter"/>
</dbReference>
<keyword evidence="7" id="KW-0418">Kinase</keyword>
<reference evidence="8" key="1">
    <citation type="journal article" date="2015" name="PLoS Genet.">
        <title>Genome Sequence and Transcriptome Analyses of Chrysochromulina tobin: Metabolic Tools for Enhanced Algal Fitness in the Prominent Order Prymnesiales (Haptophyceae).</title>
        <authorList>
            <person name="Hovde B.T."/>
            <person name="Deodato C.R."/>
            <person name="Hunsperger H.M."/>
            <person name="Ryken S.A."/>
            <person name="Yost W."/>
            <person name="Jha R.K."/>
            <person name="Patterson J."/>
            <person name="Monnat R.J. Jr."/>
            <person name="Barlow S.B."/>
            <person name="Starkenburg S.R."/>
            <person name="Cattolico R.A."/>
        </authorList>
    </citation>
    <scope>NUCLEOTIDE SEQUENCE</scope>
    <source>
        <strain evidence="8">CCMP291</strain>
    </source>
</reference>
<dbReference type="PRINTS" id="PR00959">
    <property type="entry name" value="MEVGALKINASE"/>
</dbReference>
<evidence type="ECO:0000256" key="1">
    <source>
        <dbReference type="ARBA" id="ARBA00006566"/>
    </source>
</evidence>
<dbReference type="InterPro" id="IPR000705">
    <property type="entry name" value="Galactokinase"/>
</dbReference>
<dbReference type="AlphaFoldDB" id="A0A0M0K467"/>
<dbReference type="GO" id="GO:0004335">
    <property type="term" value="F:galactokinase activity"/>
    <property type="evidence" value="ECO:0007669"/>
    <property type="project" value="InterPro"/>
</dbReference>
<dbReference type="EMBL" id="JWZX01001584">
    <property type="protein sequence ID" value="KOO33168.1"/>
    <property type="molecule type" value="Genomic_DNA"/>
</dbReference>
<feature type="domain" description="Galactokinase N-terminal" evidence="6">
    <location>
        <begin position="45"/>
        <end position="76"/>
    </location>
</feature>
<keyword evidence="8" id="KW-1185">Reference proteome</keyword>
<dbReference type="PANTHER" id="PTHR10457:SF7">
    <property type="entry name" value="GALACTOKINASE-RELATED"/>
    <property type="match status" value="1"/>
</dbReference>
<evidence type="ECO:0000256" key="2">
    <source>
        <dbReference type="ARBA" id="ARBA00022741"/>
    </source>
</evidence>
<keyword evidence="7" id="KW-0808">Transferase</keyword>
<dbReference type="InterPro" id="IPR013750">
    <property type="entry name" value="GHMP_kinase_C_dom"/>
</dbReference>
<keyword evidence="3" id="KW-0067">ATP-binding</keyword>
<protein>
    <submittedName>
        <fullName evidence="7">Ghmp kinase</fullName>
    </submittedName>
</protein>
<dbReference type="SUPFAM" id="SSF55060">
    <property type="entry name" value="GHMP Kinase, C-terminal domain"/>
    <property type="match status" value="1"/>
</dbReference>
<dbReference type="GO" id="GO:0005524">
    <property type="term" value="F:ATP binding"/>
    <property type="evidence" value="ECO:0007669"/>
    <property type="project" value="UniProtKB-KW"/>
</dbReference>
<comment type="caution">
    <text evidence="7">The sequence shown here is derived from an EMBL/GenBank/DDBJ whole genome shotgun (WGS) entry which is preliminary data.</text>
</comment>
<accession>A0A0M0K467</accession>
<dbReference type="Proteomes" id="UP000037460">
    <property type="component" value="Unassembled WGS sequence"/>
</dbReference>
<dbReference type="OrthoDB" id="187738at2759"/>
<gene>
    <name evidence="7" type="ORF">Ctob_009917</name>
</gene>
<dbReference type="Pfam" id="PF00288">
    <property type="entry name" value="GHMP_kinases_N"/>
    <property type="match status" value="1"/>
</dbReference>
<dbReference type="GO" id="GO:0006012">
    <property type="term" value="P:galactose metabolic process"/>
    <property type="evidence" value="ECO:0007669"/>
    <property type="project" value="InterPro"/>
</dbReference>
<evidence type="ECO:0000313" key="8">
    <source>
        <dbReference type="Proteomes" id="UP000037460"/>
    </source>
</evidence>
<dbReference type="InterPro" id="IPR020568">
    <property type="entry name" value="Ribosomal_Su5_D2-typ_SF"/>
</dbReference>
<proteinExistence type="inferred from homology"/>
<name>A0A0M0K467_9EUKA</name>
<feature type="domain" description="GHMP kinase N-terminal" evidence="4">
    <location>
        <begin position="123"/>
        <end position="189"/>
    </location>
</feature>
<dbReference type="InterPro" id="IPR006204">
    <property type="entry name" value="GHMP_kinase_N_dom"/>
</dbReference>